<dbReference type="InterPro" id="IPR011152">
    <property type="entry name" value="Pesterase_MJ0912"/>
</dbReference>
<organism evidence="3 4">
    <name type="scientific">Paenibacillus thermoaerophilus</name>
    <dbReference type="NCBI Taxonomy" id="1215385"/>
    <lineage>
        <taxon>Bacteria</taxon>
        <taxon>Bacillati</taxon>
        <taxon>Bacillota</taxon>
        <taxon>Bacilli</taxon>
        <taxon>Bacillales</taxon>
        <taxon>Paenibacillaceae</taxon>
        <taxon>Paenibacillus</taxon>
    </lineage>
</organism>
<dbReference type="PIRSF" id="PIRSF000883">
    <property type="entry name" value="Pesterase_MJ0912"/>
    <property type="match status" value="1"/>
</dbReference>
<accession>A0ABW2V4J2</accession>
<dbReference type="PANTHER" id="PTHR42850">
    <property type="entry name" value="METALLOPHOSPHOESTERASE"/>
    <property type="match status" value="1"/>
</dbReference>
<dbReference type="InterPro" id="IPR029052">
    <property type="entry name" value="Metallo-depent_PP-like"/>
</dbReference>
<protein>
    <submittedName>
        <fullName evidence="3">Metallophosphoesterase family protein</fullName>
    </submittedName>
</protein>
<dbReference type="PANTHER" id="PTHR42850:SF2">
    <property type="entry name" value="BLL5683 PROTEIN"/>
    <property type="match status" value="1"/>
</dbReference>
<proteinExistence type="inferred from homology"/>
<dbReference type="SUPFAM" id="SSF56300">
    <property type="entry name" value="Metallo-dependent phosphatases"/>
    <property type="match status" value="1"/>
</dbReference>
<dbReference type="InterPro" id="IPR050126">
    <property type="entry name" value="Ap4A_hydrolase"/>
</dbReference>
<evidence type="ECO:0000313" key="4">
    <source>
        <dbReference type="Proteomes" id="UP001596528"/>
    </source>
</evidence>
<feature type="domain" description="Calcineurin-like phosphoesterase" evidence="2">
    <location>
        <begin position="3"/>
        <end position="207"/>
    </location>
</feature>
<gene>
    <name evidence="3" type="ORF">ACFQWB_08345</name>
</gene>
<sequence length="268" mass="29408">MERIAVLSDIHGNMPALEAALADIRKRGISRIICLGDLVGKGPEPVEAIERVRETCEAVVQGNWDHGITLPQTKPGGIWQRDRLRDEDVAYLLSLPFHVDLRLSGRLIRLFHASAESIYHRVQRKAPKDAKLAMFDHTAATGETPDGRTPDVVVYGDIHTAYHEIVYRKNKSASPPVKRGLQLINTGSVGLPYDGIAQAGYVILEGESESGSGGRDASDGNAAGSFSFTFVRVPYDIEQAIGIARRLGLPDLDRYAFELRTATELKHT</sequence>
<name>A0ABW2V4J2_9BACL</name>
<dbReference type="CDD" id="cd00838">
    <property type="entry name" value="MPP_superfamily"/>
    <property type="match status" value="1"/>
</dbReference>
<dbReference type="Pfam" id="PF12850">
    <property type="entry name" value="Metallophos_2"/>
    <property type="match status" value="1"/>
</dbReference>
<evidence type="ECO:0000313" key="3">
    <source>
        <dbReference type="EMBL" id="MFC7749950.1"/>
    </source>
</evidence>
<dbReference type="InterPro" id="IPR024654">
    <property type="entry name" value="Calcineurin-like_PHP_lpxH"/>
</dbReference>
<keyword evidence="4" id="KW-1185">Reference proteome</keyword>
<dbReference type="EMBL" id="JBHTGQ010000018">
    <property type="protein sequence ID" value="MFC7749950.1"/>
    <property type="molecule type" value="Genomic_DNA"/>
</dbReference>
<reference evidence="4" key="1">
    <citation type="journal article" date="2019" name="Int. J. Syst. Evol. Microbiol.">
        <title>The Global Catalogue of Microorganisms (GCM) 10K type strain sequencing project: providing services to taxonomists for standard genome sequencing and annotation.</title>
        <authorList>
            <consortium name="The Broad Institute Genomics Platform"/>
            <consortium name="The Broad Institute Genome Sequencing Center for Infectious Disease"/>
            <person name="Wu L."/>
            <person name="Ma J."/>
        </authorList>
    </citation>
    <scope>NUCLEOTIDE SEQUENCE [LARGE SCALE GENOMIC DNA]</scope>
    <source>
        <strain evidence="4">JCM 18657</strain>
    </source>
</reference>
<dbReference type="Proteomes" id="UP001596528">
    <property type="component" value="Unassembled WGS sequence"/>
</dbReference>
<comment type="caution">
    <text evidence="3">The sequence shown here is derived from an EMBL/GenBank/DDBJ whole genome shotgun (WGS) entry which is preliminary data.</text>
</comment>
<dbReference type="RefSeq" id="WP_138788238.1">
    <property type="nucleotide sequence ID" value="NZ_JBHTGQ010000018.1"/>
</dbReference>
<comment type="similarity">
    <text evidence="1">Belongs to the metallophosphoesterase superfamily. YfcE family.</text>
</comment>
<evidence type="ECO:0000256" key="1">
    <source>
        <dbReference type="ARBA" id="ARBA00008950"/>
    </source>
</evidence>
<evidence type="ECO:0000259" key="2">
    <source>
        <dbReference type="Pfam" id="PF12850"/>
    </source>
</evidence>
<dbReference type="Gene3D" id="3.60.21.10">
    <property type="match status" value="1"/>
</dbReference>